<keyword evidence="1" id="KW-0732">Signal</keyword>
<dbReference type="AlphaFoldDB" id="H8Z7C1"/>
<evidence type="ECO:0000313" key="3">
    <source>
        <dbReference type="Proteomes" id="UP000002964"/>
    </source>
</evidence>
<gene>
    <name evidence="2" type="ORF">Thi970DRAFT_03441</name>
</gene>
<sequence length="148" mass="16636">MKNLSSYIAVALTVAFGCAQAEQLTTKQTLSLFDGMESSSAIELTNGYCMEIDGDSIVNISKCRIVRHTDCGIDIGECGSTLNVFNSDGKLQKSFEEQQDIWFKVSNGKDYDEVKIEKDQIFYRECFRDVDNGYDAFCFSLLPPDLNY</sequence>
<protein>
    <submittedName>
        <fullName evidence="2">Uncharacterized protein</fullName>
    </submittedName>
</protein>
<name>H8Z7C1_9GAMM</name>
<accession>H8Z7C1</accession>
<dbReference type="Proteomes" id="UP000002964">
    <property type="component" value="Unassembled WGS sequence"/>
</dbReference>
<dbReference type="PROSITE" id="PS51257">
    <property type="entry name" value="PROKAR_LIPOPROTEIN"/>
    <property type="match status" value="1"/>
</dbReference>
<keyword evidence="3" id="KW-1185">Reference proteome</keyword>
<proteinExistence type="predicted"/>
<dbReference type="RefSeq" id="WP_009150240.1">
    <property type="nucleotide sequence ID" value="NZ_CP121471.1"/>
</dbReference>
<reference evidence="3" key="1">
    <citation type="submission" date="2011-06" db="EMBL/GenBank/DDBJ databases">
        <authorList>
            <consortium name="US DOE Joint Genome Institute (JGI-PGF)"/>
            <person name="Lucas S."/>
            <person name="Han J."/>
            <person name="Lapidus A."/>
            <person name="Cheng J.-F."/>
            <person name="Goodwin L."/>
            <person name="Pitluck S."/>
            <person name="Peters L."/>
            <person name="Land M.L."/>
            <person name="Hauser L."/>
            <person name="Vogl K."/>
            <person name="Liu Z."/>
            <person name="Overmann J."/>
            <person name="Frigaard N.-U."/>
            <person name="Bryant D.A."/>
            <person name="Woyke T.J."/>
        </authorList>
    </citation>
    <scope>NUCLEOTIDE SEQUENCE [LARGE SCALE GENOMIC DNA]</scope>
    <source>
        <strain evidence="3">970</strain>
    </source>
</reference>
<reference evidence="2 3" key="2">
    <citation type="submission" date="2011-11" db="EMBL/GenBank/DDBJ databases">
        <authorList>
            <consortium name="US DOE Joint Genome Institute"/>
            <person name="Lucas S."/>
            <person name="Han J."/>
            <person name="Lapidus A."/>
            <person name="Cheng J.-F."/>
            <person name="Goodwin L."/>
            <person name="Pitluck S."/>
            <person name="Peters L."/>
            <person name="Ovchinnikova G."/>
            <person name="Zhang X."/>
            <person name="Detter J.C."/>
            <person name="Han C."/>
            <person name="Tapia R."/>
            <person name="Land M."/>
            <person name="Hauser L."/>
            <person name="Kyrpides N."/>
            <person name="Ivanova N."/>
            <person name="Pagani I."/>
            <person name="Vogl K."/>
            <person name="Liu Z."/>
            <person name="Overmann J."/>
            <person name="Frigaard N.-U."/>
            <person name="Bryant D."/>
            <person name="Woyke T."/>
        </authorList>
    </citation>
    <scope>NUCLEOTIDE SEQUENCE [LARGE SCALE GENOMIC DNA]</scope>
    <source>
        <strain evidence="2 3">970</strain>
    </source>
</reference>
<feature type="chain" id="PRO_5003617445" evidence="1">
    <location>
        <begin position="22"/>
        <end position="148"/>
    </location>
</feature>
<evidence type="ECO:0000313" key="2">
    <source>
        <dbReference type="EMBL" id="EIC19837.1"/>
    </source>
</evidence>
<feature type="signal peptide" evidence="1">
    <location>
        <begin position="1"/>
        <end position="21"/>
    </location>
</feature>
<evidence type="ECO:0000256" key="1">
    <source>
        <dbReference type="SAM" id="SignalP"/>
    </source>
</evidence>
<dbReference type="HOGENOM" id="CLU_1757998_0_0_6"/>
<dbReference type="EMBL" id="JH603170">
    <property type="protein sequence ID" value="EIC19837.1"/>
    <property type="molecule type" value="Genomic_DNA"/>
</dbReference>
<organism evidence="2 3">
    <name type="scientific">Thiorhodovibrio frisius</name>
    <dbReference type="NCBI Taxonomy" id="631362"/>
    <lineage>
        <taxon>Bacteria</taxon>
        <taxon>Pseudomonadati</taxon>
        <taxon>Pseudomonadota</taxon>
        <taxon>Gammaproteobacteria</taxon>
        <taxon>Chromatiales</taxon>
        <taxon>Chromatiaceae</taxon>
        <taxon>Thiorhodovibrio</taxon>
    </lineage>
</organism>